<reference evidence="2 3" key="1">
    <citation type="submission" date="2018-08" db="EMBL/GenBank/DDBJ databases">
        <title>A genome reference for cultivated species of the human gut microbiota.</title>
        <authorList>
            <person name="Zou Y."/>
            <person name="Xue W."/>
            <person name="Luo G."/>
        </authorList>
    </citation>
    <scope>NUCLEOTIDE SEQUENCE [LARGE SCALE GENOMIC DNA]</scope>
    <source>
        <strain evidence="2 3">AF28-26</strain>
    </source>
</reference>
<sequence>MKKILTIVMLCLIPLGALLLLLAQNVPGFAEGYAAAVYPVWSRGVNFVTSLLPFSLAEFLVYLAVPAALFFLVRFAARMIGGKGRRGKLLKRFSVNVGCLLGVLLFFFTVNCGINYHRDTFAQASGLPVEPSSEEELISLCQILLEDVNRERRLVREDENGVMKLSFGSDQELAETVRQAYDGLESQYPTLRSGYGPPKAVLASRGMSYLDITGVFFAYTFEANVNVDVPDYSIPATMGHELSHLRGYMREDEANFLGYLCCRESGHPDLRYSAAMLAFTHATNQLYRQDPEAAQEIFDGMDEGVCRDRAYNSAYWKRFEGQLAEVSNKVNNTYLQANSQKDGVQSYGRMVDLLLADQRQKSSK</sequence>
<dbReference type="InterPro" id="IPR024294">
    <property type="entry name" value="DUF3810"/>
</dbReference>
<keyword evidence="1" id="KW-0812">Transmembrane</keyword>
<feature type="transmembrane region" description="Helical" evidence="1">
    <location>
        <begin position="54"/>
        <end position="77"/>
    </location>
</feature>
<evidence type="ECO:0000256" key="1">
    <source>
        <dbReference type="SAM" id="Phobius"/>
    </source>
</evidence>
<organism evidence="2 3">
    <name type="scientific">[Clostridium] leptum</name>
    <dbReference type="NCBI Taxonomy" id="1535"/>
    <lineage>
        <taxon>Bacteria</taxon>
        <taxon>Bacillati</taxon>
        <taxon>Bacillota</taxon>
        <taxon>Clostridia</taxon>
        <taxon>Eubacteriales</taxon>
        <taxon>Oscillospiraceae</taxon>
        <taxon>Oscillospiraceae incertae sedis</taxon>
    </lineage>
</organism>
<evidence type="ECO:0000313" key="3">
    <source>
        <dbReference type="Proteomes" id="UP000284751"/>
    </source>
</evidence>
<gene>
    <name evidence="2" type="ORF">DWY99_12165</name>
</gene>
<accession>A0A412AV16</accession>
<dbReference type="Proteomes" id="UP000284751">
    <property type="component" value="Unassembled WGS sequence"/>
</dbReference>
<keyword evidence="1" id="KW-1133">Transmembrane helix</keyword>
<protein>
    <submittedName>
        <fullName evidence="2">DUF3810 domain-containing protein</fullName>
    </submittedName>
</protein>
<proteinExistence type="predicted"/>
<feature type="transmembrane region" description="Helical" evidence="1">
    <location>
        <begin position="89"/>
        <end position="110"/>
    </location>
</feature>
<dbReference type="AlphaFoldDB" id="A0A412AV16"/>
<keyword evidence="1" id="KW-0472">Membrane</keyword>
<dbReference type="EMBL" id="QRTC01000061">
    <property type="protein sequence ID" value="RGQ35797.1"/>
    <property type="molecule type" value="Genomic_DNA"/>
</dbReference>
<comment type="caution">
    <text evidence="2">The sequence shown here is derived from an EMBL/GenBank/DDBJ whole genome shotgun (WGS) entry which is preliminary data.</text>
</comment>
<name>A0A412AV16_9FIRM</name>
<evidence type="ECO:0000313" key="2">
    <source>
        <dbReference type="EMBL" id="RGQ35797.1"/>
    </source>
</evidence>
<dbReference type="Pfam" id="PF12725">
    <property type="entry name" value="DUF3810"/>
    <property type="match status" value="1"/>
</dbReference>